<reference evidence="2" key="2">
    <citation type="submission" date="2022-01" db="EMBL/GenBank/DDBJ databases">
        <authorList>
            <person name="Yamashiro T."/>
            <person name="Shiraishi A."/>
            <person name="Satake H."/>
            <person name="Nakayama K."/>
        </authorList>
    </citation>
    <scope>NUCLEOTIDE SEQUENCE</scope>
</reference>
<feature type="compositionally biased region" description="Basic and acidic residues" evidence="1">
    <location>
        <begin position="580"/>
        <end position="590"/>
    </location>
</feature>
<comment type="caution">
    <text evidence="2">The sequence shown here is derived from an EMBL/GenBank/DDBJ whole genome shotgun (WGS) entry which is preliminary data.</text>
</comment>
<evidence type="ECO:0000313" key="3">
    <source>
        <dbReference type="Proteomes" id="UP001151760"/>
    </source>
</evidence>
<feature type="region of interest" description="Disordered" evidence="1">
    <location>
        <begin position="557"/>
        <end position="621"/>
    </location>
</feature>
<protein>
    <submittedName>
        <fullName evidence="2">Uncharacterized protein</fullName>
    </submittedName>
</protein>
<accession>A0ABQ5AV68</accession>
<name>A0ABQ5AV68_9ASTR</name>
<keyword evidence="3" id="KW-1185">Reference proteome</keyword>
<dbReference type="Proteomes" id="UP001151760">
    <property type="component" value="Unassembled WGS sequence"/>
</dbReference>
<organism evidence="2 3">
    <name type="scientific">Tanacetum coccineum</name>
    <dbReference type="NCBI Taxonomy" id="301880"/>
    <lineage>
        <taxon>Eukaryota</taxon>
        <taxon>Viridiplantae</taxon>
        <taxon>Streptophyta</taxon>
        <taxon>Embryophyta</taxon>
        <taxon>Tracheophyta</taxon>
        <taxon>Spermatophyta</taxon>
        <taxon>Magnoliopsida</taxon>
        <taxon>eudicotyledons</taxon>
        <taxon>Gunneridae</taxon>
        <taxon>Pentapetalae</taxon>
        <taxon>asterids</taxon>
        <taxon>campanulids</taxon>
        <taxon>Asterales</taxon>
        <taxon>Asteraceae</taxon>
        <taxon>Asteroideae</taxon>
        <taxon>Anthemideae</taxon>
        <taxon>Anthemidinae</taxon>
        <taxon>Tanacetum</taxon>
    </lineage>
</organism>
<reference evidence="2" key="1">
    <citation type="journal article" date="2022" name="Int. J. Mol. Sci.">
        <title>Draft Genome of Tanacetum Coccineum: Genomic Comparison of Closely Related Tanacetum-Family Plants.</title>
        <authorList>
            <person name="Yamashiro T."/>
            <person name="Shiraishi A."/>
            <person name="Nakayama K."/>
            <person name="Satake H."/>
        </authorList>
    </citation>
    <scope>NUCLEOTIDE SEQUENCE</scope>
</reference>
<feature type="compositionally biased region" description="Polar residues" evidence="1">
    <location>
        <begin position="591"/>
        <end position="613"/>
    </location>
</feature>
<evidence type="ECO:0000256" key="1">
    <source>
        <dbReference type="SAM" id="MobiDB-lite"/>
    </source>
</evidence>
<sequence>MKDDADITFMGSSSFDQEVQKADFGLESMLDDEIMFVSRNEDEEADSDRELYVVDENEAIKVIDTLVSIANKEDTDTTISTTHDPTISYVFASSSAPNTSQRDALGALQQYKEIQITKVPGSDPLSHLPRRMDFLTTHVHNLGLSLLDKVADKMDSSVPRMMLDAFEKMMLELLSNTLKNILPHLLNDPVNKLMPKFDKRVKKTLKYEVLEVVLGPLYKEFNSLNKLEGQRFVILEKKLRNSIRNTIQKSILHSSVKLVEIVTQLVHIIDSVATPVNTATKREQGSQAQPDLGIETSQQNRGQVHSLYNFRDDPIPITKFSYRVNNVLKEATMRITRDNQLLNLKIYEKFILKMLGFSKWLELHALASKKQSASNEQLLKNLKAKFQWVATITGKIGILPESQLTAFELPTAKKKRKRRTEPIQEVFLEESIMVDGMQRKLVPLVRVVGSAGLVINEDESGFFVYNRSFDLVESVIAQEMYDKMIYVIKARDDVVEASKIIQENLDNLGSLELESEEMAKVDINTLIMEQYLALTCENQGPRVVRPKIGSNVNFEIKGTDNQEKDEKQSQNDKTGLGMEKTVKDKAKSKPESQSSQKVNRKVNWSKSKSTQVNPEAKVKEI</sequence>
<evidence type="ECO:0000313" key="2">
    <source>
        <dbReference type="EMBL" id="GJT06420.1"/>
    </source>
</evidence>
<dbReference type="EMBL" id="BQNB010012667">
    <property type="protein sequence ID" value="GJT06420.1"/>
    <property type="molecule type" value="Genomic_DNA"/>
</dbReference>
<proteinExistence type="predicted"/>
<feature type="compositionally biased region" description="Basic and acidic residues" evidence="1">
    <location>
        <begin position="557"/>
        <end position="570"/>
    </location>
</feature>
<gene>
    <name evidence="2" type="ORF">Tco_0840882</name>
</gene>